<gene>
    <name evidence="2" type="ORF">GCM10010913_45010</name>
</gene>
<evidence type="ECO:0000259" key="1">
    <source>
        <dbReference type="Pfam" id="PF00535"/>
    </source>
</evidence>
<dbReference type="Gene3D" id="3.90.550.10">
    <property type="entry name" value="Spore Coat Polysaccharide Biosynthesis Protein SpsA, Chain A"/>
    <property type="match status" value="1"/>
</dbReference>
<dbReference type="InterPro" id="IPR029044">
    <property type="entry name" value="Nucleotide-diphossugar_trans"/>
</dbReference>
<dbReference type="Proteomes" id="UP000608420">
    <property type="component" value="Unassembled WGS sequence"/>
</dbReference>
<dbReference type="InterPro" id="IPR001173">
    <property type="entry name" value="Glyco_trans_2-like"/>
</dbReference>
<dbReference type="RefSeq" id="WP_120460077.1">
    <property type="nucleotide sequence ID" value="NZ_BMIW01000050.1"/>
</dbReference>
<dbReference type="InterPro" id="IPR050834">
    <property type="entry name" value="Glycosyltransf_2"/>
</dbReference>
<dbReference type="EMBL" id="BMIW01000050">
    <property type="protein sequence ID" value="GGG17908.1"/>
    <property type="molecule type" value="Genomic_DNA"/>
</dbReference>
<protein>
    <recommendedName>
        <fullName evidence="1">Glycosyltransferase 2-like domain-containing protein</fullName>
    </recommendedName>
</protein>
<proteinExistence type="predicted"/>
<reference evidence="3" key="1">
    <citation type="journal article" date="2019" name="Int. J. Syst. Evol. Microbiol.">
        <title>The Global Catalogue of Microorganisms (GCM) 10K type strain sequencing project: providing services to taxonomists for standard genome sequencing and annotation.</title>
        <authorList>
            <consortium name="The Broad Institute Genomics Platform"/>
            <consortium name="The Broad Institute Genome Sequencing Center for Infectious Disease"/>
            <person name="Wu L."/>
            <person name="Ma J."/>
        </authorList>
    </citation>
    <scope>NUCLEOTIDE SEQUENCE [LARGE SCALE GENOMIC DNA]</scope>
    <source>
        <strain evidence="3">CGMCC 1.15420</strain>
    </source>
</reference>
<dbReference type="SUPFAM" id="SSF53448">
    <property type="entry name" value="Nucleotide-diphospho-sugar transferases"/>
    <property type="match status" value="1"/>
</dbReference>
<dbReference type="CDD" id="cd00761">
    <property type="entry name" value="Glyco_tranf_GTA_type"/>
    <property type="match status" value="1"/>
</dbReference>
<dbReference type="PANTHER" id="PTHR43685:SF3">
    <property type="entry name" value="SLR2126 PROTEIN"/>
    <property type="match status" value="1"/>
</dbReference>
<name>A0ABQ1W6T4_9BACL</name>
<sequence length="342" mass="39751">MPRFSVIAPTYNKAAELDCTLMGFTRQTFKDFEVVIVNDGGDDETERVVNKYDSMLNIQYTKQPNLGRSSARNHGLKLAQGNYIIHIDSDRLPDENFVKAHMDALSSREKTVVIGSKHCVLRKYTNSLKIFDSVKKGYMDLLVRNKKNVEGILKEEQELLTADTLRDNFHEAIRRCYLFEGPDNFPEVRKVFTDKLENFHFGWVLATTGNMSYQRLDEQLVDENFNGWGGEDTDLAFQFYLKGYSFVFNPEAINYHQEHPRERELQNELFANARYMYEKYSMDDKTSLLIMLWLRTFAHSSKITLSEANAIYENYIKISDTALAQDYIAYAKHHAASLFNLR</sequence>
<comment type="caution">
    <text evidence="2">The sequence shown here is derived from an EMBL/GenBank/DDBJ whole genome shotgun (WGS) entry which is preliminary data.</text>
</comment>
<keyword evidence="3" id="KW-1185">Reference proteome</keyword>
<dbReference type="Pfam" id="PF00535">
    <property type="entry name" value="Glycos_transf_2"/>
    <property type="match status" value="1"/>
</dbReference>
<evidence type="ECO:0000313" key="2">
    <source>
        <dbReference type="EMBL" id="GGG17908.1"/>
    </source>
</evidence>
<feature type="domain" description="Glycosyltransferase 2-like" evidence="1">
    <location>
        <begin position="5"/>
        <end position="117"/>
    </location>
</feature>
<organism evidence="2 3">
    <name type="scientific">Paenibacillus aceti</name>
    <dbReference type="NCBI Taxonomy" id="1820010"/>
    <lineage>
        <taxon>Bacteria</taxon>
        <taxon>Bacillati</taxon>
        <taxon>Bacillota</taxon>
        <taxon>Bacilli</taxon>
        <taxon>Bacillales</taxon>
        <taxon>Paenibacillaceae</taxon>
        <taxon>Paenibacillus</taxon>
    </lineage>
</organism>
<accession>A0ABQ1W6T4</accession>
<evidence type="ECO:0000313" key="3">
    <source>
        <dbReference type="Proteomes" id="UP000608420"/>
    </source>
</evidence>
<dbReference type="PANTHER" id="PTHR43685">
    <property type="entry name" value="GLYCOSYLTRANSFERASE"/>
    <property type="match status" value="1"/>
</dbReference>